<dbReference type="Gene3D" id="3.30.300.90">
    <property type="entry name" value="BolA-like"/>
    <property type="match status" value="1"/>
</dbReference>
<comment type="similarity">
    <text evidence="1">Belongs to the BolA/IbaG family.</text>
</comment>
<evidence type="ECO:0000256" key="1">
    <source>
        <dbReference type="RuleBase" id="RU003860"/>
    </source>
</evidence>
<keyword evidence="3" id="KW-1185">Reference proteome</keyword>
<proteinExistence type="inferred from homology"/>
<dbReference type="SUPFAM" id="SSF82657">
    <property type="entry name" value="BolA-like"/>
    <property type="match status" value="1"/>
</dbReference>
<evidence type="ECO:0000313" key="2">
    <source>
        <dbReference type="EMBL" id="NOL51759.1"/>
    </source>
</evidence>
<gene>
    <name evidence="2" type="ORF">HKX39_06180</name>
</gene>
<dbReference type="GO" id="GO:0016226">
    <property type="term" value="P:iron-sulfur cluster assembly"/>
    <property type="evidence" value="ECO:0007669"/>
    <property type="project" value="TreeGrafter"/>
</dbReference>
<dbReference type="Proteomes" id="UP000537862">
    <property type="component" value="Unassembled WGS sequence"/>
</dbReference>
<dbReference type="Pfam" id="PF01722">
    <property type="entry name" value="BolA"/>
    <property type="match status" value="1"/>
</dbReference>
<reference evidence="2 3" key="1">
    <citation type="submission" date="2020-05" db="EMBL/GenBank/DDBJ databases">
        <authorList>
            <person name="Niu N."/>
        </authorList>
    </citation>
    <scope>NUCLEOTIDE SEQUENCE [LARGE SCALE GENOMIC DNA]</scope>
    <source>
        <strain evidence="2 3">3340-03</strain>
    </source>
</reference>
<dbReference type="PANTHER" id="PTHR46230:SF7">
    <property type="entry name" value="BOLA-LIKE PROTEIN 1"/>
    <property type="match status" value="1"/>
</dbReference>
<dbReference type="RefSeq" id="WP_171680462.1">
    <property type="nucleotide sequence ID" value="NZ_JABGBN010000004.1"/>
</dbReference>
<dbReference type="EMBL" id="JABGBN010000004">
    <property type="protein sequence ID" value="NOL51759.1"/>
    <property type="molecule type" value="Genomic_DNA"/>
</dbReference>
<sequence length="89" mass="10057">MNQDRTQLIKERLQVLEPIHLEIIDESHFHQGHSGNQSGASHFRVMITSKKFEGLTLLAQQRLVYSAVADLLPYPIHALAVNTRVPTSI</sequence>
<dbReference type="PIRSF" id="PIRSF003113">
    <property type="entry name" value="BolA"/>
    <property type="match status" value="1"/>
</dbReference>
<evidence type="ECO:0000313" key="3">
    <source>
        <dbReference type="Proteomes" id="UP000537862"/>
    </source>
</evidence>
<dbReference type="PANTHER" id="PTHR46230">
    <property type="match status" value="1"/>
</dbReference>
<accession>A0A849P240</accession>
<comment type="caution">
    <text evidence="2">The sequence shown here is derived from an EMBL/GenBank/DDBJ whole genome shotgun (WGS) entry which is preliminary data.</text>
</comment>
<protein>
    <submittedName>
        <fullName evidence="2">BolA family transcriptional regulator</fullName>
    </submittedName>
</protein>
<organism evidence="2 3">
    <name type="scientific">Pelistega suis</name>
    <dbReference type="NCBI Taxonomy" id="1631957"/>
    <lineage>
        <taxon>Bacteria</taxon>
        <taxon>Pseudomonadati</taxon>
        <taxon>Pseudomonadota</taxon>
        <taxon>Betaproteobacteria</taxon>
        <taxon>Burkholderiales</taxon>
        <taxon>Alcaligenaceae</taxon>
        <taxon>Pelistega</taxon>
    </lineage>
</organism>
<name>A0A849P240_9BURK</name>
<dbReference type="InterPro" id="IPR036065">
    <property type="entry name" value="BolA-like_sf"/>
</dbReference>
<dbReference type="AlphaFoldDB" id="A0A849P240"/>
<dbReference type="InterPro" id="IPR002634">
    <property type="entry name" value="BolA"/>
</dbReference>